<dbReference type="EMBL" id="SMAF01000021">
    <property type="protein sequence ID" value="TCS94530.1"/>
    <property type="molecule type" value="Genomic_DNA"/>
</dbReference>
<comment type="caution">
    <text evidence="1">The sequence shown here is derived from an EMBL/GenBank/DDBJ whole genome shotgun (WGS) entry which is preliminary data.</text>
</comment>
<name>A0A4R3L6L9_9GAMM</name>
<evidence type="ECO:0000313" key="2">
    <source>
        <dbReference type="Proteomes" id="UP000294599"/>
    </source>
</evidence>
<protein>
    <submittedName>
        <fullName evidence="1">Uncharacterized protein</fullName>
    </submittedName>
</protein>
<gene>
    <name evidence="1" type="ORF">EDC25_12149</name>
</gene>
<keyword evidence="2" id="KW-1185">Reference proteome</keyword>
<dbReference type="InterPro" id="IPR059226">
    <property type="entry name" value="Choice_anch_Q_dom"/>
</dbReference>
<accession>A0A4R3L6L9</accession>
<dbReference type="Proteomes" id="UP000294599">
    <property type="component" value="Unassembled WGS sequence"/>
</dbReference>
<evidence type="ECO:0000313" key="1">
    <source>
        <dbReference type="EMBL" id="TCS94530.1"/>
    </source>
</evidence>
<organism evidence="1 2">
    <name type="scientific">Pseudofulvimonas gallinarii</name>
    <dbReference type="NCBI Taxonomy" id="634155"/>
    <lineage>
        <taxon>Bacteria</taxon>
        <taxon>Pseudomonadati</taxon>
        <taxon>Pseudomonadota</taxon>
        <taxon>Gammaproteobacteria</taxon>
        <taxon>Lysobacterales</taxon>
        <taxon>Rhodanobacteraceae</taxon>
        <taxon>Pseudofulvimonas</taxon>
    </lineage>
</organism>
<dbReference type="AlphaFoldDB" id="A0A4R3L6L9"/>
<dbReference type="RefSeq" id="WP_207905713.1">
    <property type="nucleotide sequence ID" value="NZ_SMAF01000021.1"/>
</dbReference>
<dbReference type="NCBIfam" id="NF041518">
    <property type="entry name" value="choice_anch_Q"/>
    <property type="match status" value="1"/>
</dbReference>
<proteinExistence type="predicted"/>
<sequence length="77" mass="7988">MLLPLGNYGGAAPVMLPRIDSVLIDVAGTACGGITSDARGHLRPVSSTGSGTAHCDVGAVEWNPAFDDYLFKHGLNY</sequence>
<reference evidence="1 2" key="1">
    <citation type="submission" date="2019-03" db="EMBL/GenBank/DDBJ databases">
        <title>Genomic Encyclopedia of Type Strains, Phase IV (KMG-IV): sequencing the most valuable type-strain genomes for metagenomic binning, comparative biology and taxonomic classification.</title>
        <authorList>
            <person name="Goeker M."/>
        </authorList>
    </citation>
    <scope>NUCLEOTIDE SEQUENCE [LARGE SCALE GENOMIC DNA]</scope>
    <source>
        <strain evidence="1 2">DSM 21944</strain>
    </source>
</reference>